<evidence type="ECO:0000313" key="1">
    <source>
        <dbReference type="EMBL" id="GFQ72418.1"/>
    </source>
</evidence>
<dbReference type="EMBL" id="BMAO01001320">
    <property type="protein sequence ID" value="GFQ72418.1"/>
    <property type="molecule type" value="Genomic_DNA"/>
</dbReference>
<organism evidence="1 2">
    <name type="scientific">Trichonephila clavata</name>
    <name type="common">Joro spider</name>
    <name type="synonym">Nephila clavata</name>
    <dbReference type="NCBI Taxonomy" id="2740835"/>
    <lineage>
        <taxon>Eukaryota</taxon>
        <taxon>Metazoa</taxon>
        <taxon>Ecdysozoa</taxon>
        <taxon>Arthropoda</taxon>
        <taxon>Chelicerata</taxon>
        <taxon>Arachnida</taxon>
        <taxon>Araneae</taxon>
        <taxon>Araneomorphae</taxon>
        <taxon>Entelegynae</taxon>
        <taxon>Araneoidea</taxon>
        <taxon>Nephilidae</taxon>
        <taxon>Trichonephila</taxon>
    </lineage>
</organism>
<keyword evidence="2" id="KW-1185">Reference proteome</keyword>
<sequence>MKFCLNSVFLRENVDLFTILHSGVAHRRLDKLPFIQIRNGNASNVFSTLPSPGIITTGNQVGPTAEIPTPVKDNGCKLPNHCKIDRFKILTVSDPSNNSEEFS</sequence>
<accession>A0A8X6G230</accession>
<proteinExistence type="predicted"/>
<protein>
    <submittedName>
        <fullName evidence="1">Uncharacterized protein</fullName>
    </submittedName>
</protein>
<evidence type="ECO:0000313" key="2">
    <source>
        <dbReference type="Proteomes" id="UP000887116"/>
    </source>
</evidence>
<reference evidence="1" key="1">
    <citation type="submission" date="2020-07" db="EMBL/GenBank/DDBJ databases">
        <title>Multicomponent nature underlies the extraordinary mechanical properties of spider dragline silk.</title>
        <authorList>
            <person name="Kono N."/>
            <person name="Nakamura H."/>
            <person name="Mori M."/>
            <person name="Yoshida Y."/>
            <person name="Ohtoshi R."/>
            <person name="Malay A.D."/>
            <person name="Moran D.A.P."/>
            <person name="Tomita M."/>
            <person name="Numata K."/>
            <person name="Arakawa K."/>
        </authorList>
    </citation>
    <scope>NUCLEOTIDE SEQUENCE</scope>
</reference>
<gene>
    <name evidence="1" type="ORF">TNCT_532341</name>
</gene>
<name>A0A8X6G230_TRICU</name>
<dbReference type="Proteomes" id="UP000887116">
    <property type="component" value="Unassembled WGS sequence"/>
</dbReference>
<dbReference type="AlphaFoldDB" id="A0A8X6G230"/>
<comment type="caution">
    <text evidence="1">The sequence shown here is derived from an EMBL/GenBank/DDBJ whole genome shotgun (WGS) entry which is preliminary data.</text>
</comment>